<evidence type="ECO:0000313" key="1">
    <source>
        <dbReference type="EMBL" id="SDG99573.1"/>
    </source>
</evidence>
<accession>A0A1G7YSR6</accession>
<dbReference type="Proteomes" id="UP000198656">
    <property type="component" value="Unassembled WGS sequence"/>
</dbReference>
<evidence type="ECO:0000313" key="2">
    <source>
        <dbReference type="Proteomes" id="UP000198656"/>
    </source>
</evidence>
<organism evidence="1 2">
    <name type="scientific">Desulfosporosinus hippei DSM 8344</name>
    <dbReference type="NCBI Taxonomy" id="1121419"/>
    <lineage>
        <taxon>Bacteria</taxon>
        <taxon>Bacillati</taxon>
        <taxon>Bacillota</taxon>
        <taxon>Clostridia</taxon>
        <taxon>Eubacteriales</taxon>
        <taxon>Desulfitobacteriaceae</taxon>
        <taxon>Desulfosporosinus</taxon>
    </lineage>
</organism>
<dbReference type="AlphaFoldDB" id="A0A1G7YSR6"/>
<protein>
    <submittedName>
        <fullName evidence="1">Uncharacterized protein</fullName>
    </submittedName>
</protein>
<dbReference type="OrthoDB" id="1798451at2"/>
<gene>
    <name evidence="1" type="ORF">SAMN05443529_108146</name>
</gene>
<proteinExistence type="predicted"/>
<sequence length="90" mass="10530">MKDLADYQRSGNKKKKYVRDFPDGILDVIEKDYPERYSMIVEGLTSIAVLFSAEEWIEILTKSRNSFRSHIQRTNLTKIYPLQGNKARFG</sequence>
<dbReference type="EMBL" id="FNCP01000008">
    <property type="protein sequence ID" value="SDG99573.1"/>
    <property type="molecule type" value="Genomic_DNA"/>
</dbReference>
<keyword evidence="2" id="KW-1185">Reference proteome</keyword>
<dbReference type="RefSeq" id="WP_092332539.1">
    <property type="nucleotide sequence ID" value="NZ_FNCP01000008.1"/>
</dbReference>
<reference evidence="2" key="1">
    <citation type="submission" date="2016-10" db="EMBL/GenBank/DDBJ databases">
        <authorList>
            <person name="Varghese N."/>
            <person name="Submissions S."/>
        </authorList>
    </citation>
    <scope>NUCLEOTIDE SEQUENCE [LARGE SCALE GENOMIC DNA]</scope>
    <source>
        <strain evidence="2">DSM 8344</strain>
    </source>
</reference>
<dbReference type="STRING" id="1121419.SAMN05443529_108146"/>
<name>A0A1G7YSR6_9FIRM</name>